<feature type="region of interest" description="Disordered" evidence="2">
    <location>
        <begin position="513"/>
        <end position="534"/>
    </location>
</feature>
<proteinExistence type="predicted"/>
<feature type="region of interest" description="Disordered" evidence="2">
    <location>
        <begin position="584"/>
        <end position="603"/>
    </location>
</feature>
<evidence type="ECO:0000313" key="5">
    <source>
        <dbReference type="Proteomes" id="UP000499080"/>
    </source>
</evidence>
<organism evidence="4 5">
    <name type="scientific">Araneus ventricosus</name>
    <name type="common">Orbweaver spider</name>
    <name type="synonym">Epeira ventricosa</name>
    <dbReference type="NCBI Taxonomy" id="182803"/>
    <lineage>
        <taxon>Eukaryota</taxon>
        <taxon>Metazoa</taxon>
        <taxon>Ecdysozoa</taxon>
        <taxon>Arthropoda</taxon>
        <taxon>Chelicerata</taxon>
        <taxon>Arachnida</taxon>
        <taxon>Araneae</taxon>
        <taxon>Araneomorphae</taxon>
        <taxon>Entelegynae</taxon>
        <taxon>Araneoidea</taxon>
        <taxon>Araneidae</taxon>
        <taxon>Araneus</taxon>
    </lineage>
</organism>
<keyword evidence="3" id="KW-1133">Transmembrane helix</keyword>
<evidence type="ECO:0000256" key="1">
    <source>
        <dbReference type="SAM" id="Coils"/>
    </source>
</evidence>
<evidence type="ECO:0000256" key="3">
    <source>
        <dbReference type="SAM" id="Phobius"/>
    </source>
</evidence>
<feature type="region of interest" description="Disordered" evidence="2">
    <location>
        <begin position="309"/>
        <end position="345"/>
    </location>
</feature>
<evidence type="ECO:0000256" key="2">
    <source>
        <dbReference type="SAM" id="MobiDB-lite"/>
    </source>
</evidence>
<dbReference type="Proteomes" id="UP000499080">
    <property type="component" value="Unassembled WGS sequence"/>
</dbReference>
<keyword evidence="5" id="KW-1185">Reference proteome</keyword>
<accession>A0A4Y2LVC0</accession>
<keyword evidence="3" id="KW-0812">Transmembrane</keyword>
<feature type="compositionally biased region" description="Basic and acidic residues" evidence="2">
    <location>
        <begin position="388"/>
        <end position="411"/>
    </location>
</feature>
<feature type="compositionally biased region" description="Basic and acidic residues" evidence="2">
    <location>
        <begin position="585"/>
        <end position="596"/>
    </location>
</feature>
<keyword evidence="1" id="KW-0175">Coiled coil</keyword>
<gene>
    <name evidence="4" type="ORF">AVEN_7112_1</name>
</gene>
<feature type="coiled-coil region" evidence="1">
    <location>
        <begin position="199"/>
        <end position="257"/>
    </location>
</feature>
<reference evidence="4 5" key="1">
    <citation type="journal article" date="2019" name="Sci. Rep.">
        <title>Orb-weaving spider Araneus ventricosus genome elucidates the spidroin gene catalogue.</title>
        <authorList>
            <person name="Kono N."/>
            <person name="Nakamura H."/>
            <person name="Ohtoshi R."/>
            <person name="Moran D.A.P."/>
            <person name="Shinohara A."/>
            <person name="Yoshida Y."/>
            <person name="Fujiwara M."/>
            <person name="Mori M."/>
            <person name="Tomita M."/>
            <person name="Arakawa K."/>
        </authorList>
    </citation>
    <scope>NUCLEOTIDE SEQUENCE [LARGE SCALE GENOMIC DNA]</scope>
</reference>
<name>A0A4Y2LVC0_ARAVE</name>
<protein>
    <submittedName>
        <fullName evidence="4">Uncharacterized protein</fullName>
    </submittedName>
</protein>
<feature type="compositionally biased region" description="Basic and acidic residues" evidence="2">
    <location>
        <begin position="323"/>
        <end position="342"/>
    </location>
</feature>
<keyword evidence="3" id="KW-0472">Membrane</keyword>
<dbReference type="EMBL" id="BGPR01006258">
    <property type="protein sequence ID" value="GBN17456.1"/>
    <property type="molecule type" value="Genomic_DNA"/>
</dbReference>
<feature type="compositionally biased region" description="Basic and acidic residues" evidence="2">
    <location>
        <begin position="55"/>
        <end position="71"/>
    </location>
</feature>
<feature type="compositionally biased region" description="Basic and acidic residues" evidence="2">
    <location>
        <begin position="522"/>
        <end position="534"/>
    </location>
</feature>
<feature type="region of interest" description="Disordered" evidence="2">
    <location>
        <begin position="55"/>
        <end position="116"/>
    </location>
</feature>
<feature type="transmembrane region" description="Helical" evidence="3">
    <location>
        <begin position="176"/>
        <end position="196"/>
    </location>
</feature>
<comment type="caution">
    <text evidence="4">The sequence shown here is derived from an EMBL/GenBank/DDBJ whole genome shotgun (WGS) entry which is preliminary data.</text>
</comment>
<dbReference type="OrthoDB" id="6434762at2759"/>
<sequence length="658" mass="76704">MSNDVILLPDVSFLVSDCEKELEKLKRVKMNSSSDFTISSDWDVIDDEMPKLDLGRKKSEEATSEDLKENMQKGSCVDDIAPEKEVNGTQEDSCVPDITEPEINNHHENSSSSEFDVLDESVEDNQSNLSFSHMEYSISSSLGESSHPSLVPEVEEVEADPEPQTSREYALNVHPYLVAITLSLAFIAILVASAPFGSVQQMKERMSALQTENDELKNLVQSKLENDKLLMALEEQIKSLKNENFKLSESMKALVAQLEEQTAILRKDKETIVQDPYRSEIEKLKEQINILQIDNEELQKQLVRTRYGIYSPHSKEPNANPSVEEKEEPKDKADNQDNRDNSSEILLEEINELRKKLYTEVEKLKSWKDSVQHLVKKLGNGYAGSSAENEKQNFESKESFDHSRSSSEWIKKPKPGKKDRKFSDWSWRDVKKNLRETFEGLQDIDVPNMISSYVDKKKIEGVFDSVSHYFKKAQEKTKKVLTFNNDVNQEMWNFFGQLRNQWNDISNKYHKKYYPTKQTPPKTEDHESQFSKRKLDVKDFETENKFDGYQKQKKPKMKPSNEKYDHTMYPDVESFTTVPTMETPDLEKNEMAPEDKETNEDNSWVFKRAAHRSQLREEEQEAFTNWFLKRGRDFHYNEDESLKEWFKEMYRNGNHEED</sequence>
<evidence type="ECO:0000313" key="4">
    <source>
        <dbReference type="EMBL" id="GBN17456.1"/>
    </source>
</evidence>
<feature type="region of interest" description="Disordered" evidence="2">
    <location>
        <begin position="546"/>
        <end position="567"/>
    </location>
</feature>
<dbReference type="AlphaFoldDB" id="A0A4Y2LVC0"/>
<feature type="region of interest" description="Disordered" evidence="2">
    <location>
        <begin position="381"/>
        <end position="421"/>
    </location>
</feature>